<dbReference type="PATRIC" id="fig|1637975.4.peg.1075"/>
<dbReference type="Proteomes" id="UP000050996">
    <property type="component" value="Unassembled WGS sequence"/>
</dbReference>
<dbReference type="RefSeq" id="WP_053474798.1">
    <property type="nucleotide sequence ID" value="NZ_CP041305.1"/>
</dbReference>
<dbReference type="STRING" id="1637975.AN957_06835"/>
<keyword evidence="1" id="KW-0812">Transmembrane</keyword>
<evidence type="ECO:0000313" key="2">
    <source>
        <dbReference type="EMBL" id="KQL18323.1"/>
    </source>
</evidence>
<accession>A0A0Q3VGH0</accession>
<gene>
    <name evidence="2" type="ORF">AN957_06835</name>
</gene>
<keyword evidence="1" id="KW-0472">Membrane</keyword>
<feature type="transmembrane region" description="Helical" evidence="1">
    <location>
        <begin position="37"/>
        <end position="54"/>
    </location>
</feature>
<dbReference type="AlphaFoldDB" id="A0A0Q3VGH0"/>
<keyword evidence="1" id="KW-1133">Transmembrane helix</keyword>
<protein>
    <submittedName>
        <fullName evidence="2">Uncharacterized protein</fullName>
    </submittedName>
</protein>
<sequence length="74" mass="8302">MNIMKLNIRQSIFVLLFVFVLVPSLGYFTALYLNTTLFIPIIAVGSALAGGLVAKKMIRTKQSRIILQINVYNQ</sequence>
<keyword evidence="3" id="KW-1185">Reference proteome</keyword>
<name>A0A0Q3VGH0_9BACI</name>
<comment type="caution">
    <text evidence="2">The sequence shown here is derived from an EMBL/GenBank/DDBJ whole genome shotgun (WGS) entry which is preliminary data.</text>
</comment>
<evidence type="ECO:0000256" key="1">
    <source>
        <dbReference type="SAM" id="Phobius"/>
    </source>
</evidence>
<dbReference type="EMBL" id="LJIX01000006">
    <property type="protein sequence ID" value="KQL18323.1"/>
    <property type="molecule type" value="Genomic_DNA"/>
</dbReference>
<evidence type="ECO:0000313" key="3">
    <source>
        <dbReference type="Proteomes" id="UP000050996"/>
    </source>
</evidence>
<organism evidence="2 3">
    <name type="scientific">Cytobacillus solani</name>
    <dbReference type="NCBI Taxonomy" id="1637975"/>
    <lineage>
        <taxon>Bacteria</taxon>
        <taxon>Bacillati</taxon>
        <taxon>Bacillota</taxon>
        <taxon>Bacilli</taxon>
        <taxon>Bacillales</taxon>
        <taxon>Bacillaceae</taxon>
        <taxon>Cytobacillus</taxon>
    </lineage>
</organism>
<proteinExistence type="predicted"/>
<feature type="transmembrane region" description="Helical" evidence="1">
    <location>
        <begin position="12"/>
        <end position="31"/>
    </location>
</feature>
<reference evidence="2 3" key="1">
    <citation type="submission" date="2015-09" db="EMBL/GenBank/DDBJ databases">
        <title>Genome sequencing project for genomic taxonomy and phylogenomics of Bacillus-like bacteria.</title>
        <authorList>
            <person name="Liu B."/>
            <person name="Wang J."/>
            <person name="Zhu Y."/>
            <person name="Liu G."/>
            <person name="Chen Q."/>
            <person name="Chen Z."/>
            <person name="Lan J."/>
            <person name="Che J."/>
            <person name="Ge C."/>
            <person name="Shi H."/>
            <person name="Pan Z."/>
            <person name="Liu X."/>
        </authorList>
    </citation>
    <scope>NUCLEOTIDE SEQUENCE [LARGE SCALE GENOMIC DNA]</scope>
    <source>
        <strain evidence="2 3">FJAT-18043</strain>
    </source>
</reference>